<feature type="region of interest" description="Disordered" evidence="1">
    <location>
        <begin position="1"/>
        <end position="27"/>
    </location>
</feature>
<evidence type="ECO:0000313" key="4">
    <source>
        <dbReference type="EMBL" id="MBK1644023.1"/>
    </source>
</evidence>
<keyword evidence="2" id="KW-0812">Transmembrane</keyword>
<feature type="transmembrane region" description="Helical" evidence="2">
    <location>
        <begin position="36"/>
        <end position="62"/>
    </location>
</feature>
<name>A0A9X0WGA5_9GAMM</name>
<dbReference type="PANTHER" id="PTHR33371:SF4">
    <property type="entry name" value="INTERMEMBRANE PHOSPHOLIPID TRANSPORT SYSTEM BINDING PROTEIN MLAD"/>
    <property type="match status" value="1"/>
</dbReference>
<dbReference type="InterPro" id="IPR003399">
    <property type="entry name" value="Mce/MlaD"/>
</dbReference>
<keyword evidence="2" id="KW-1133">Transmembrane helix</keyword>
<dbReference type="Pfam" id="PF02470">
    <property type="entry name" value="MlaD"/>
    <property type="match status" value="1"/>
</dbReference>
<protein>
    <submittedName>
        <fullName evidence="4">Mammalian cell entry protein</fullName>
    </submittedName>
</protein>
<evidence type="ECO:0000313" key="5">
    <source>
        <dbReference type="Proteomes" id="UP001138802"/>
    </source>
</evidence>
<dbReference type="AlphaFoldDB" id="A0A9X0WGA5"/>
<proteinExistence type="predicted"/>
<keyword evidence="5" id="KW-1185">Reference proteome</keyword>
<feature type="domain" description="Mce/MlaD" evidence="3">
    <location>
        <begin position="64"/>
        <end position="164"/>
    </location>
</feature>
<dbReference type="PANTHER" id="PTHR33371">
    <property type="entry name" value="INTERMEMBRANE PHOSPHOLIPID TRANSPORT SYSTEM BINDING PROTEIN MLAD-RELATED"/>
    <property type="match status" value="1"/>
</dbReference>
<gene>
    <name evidence="4" type="ORF">CKO25_05005</name>
</gene>
<dbReference type="InterPro" id="IPR052336">
    <property type="entry name" value="MlaD_Phospholipid_Transporter"/>
</dbReference>
<sequence>MNAPRRPGDGRLDRLYSPPEIGAPGRRRAHADQRDLLLAGLFVSAMAAVVVIAFMLVLPGLFGQTYRLHAYFPRAEGLDAGIQVVQEGFVIGLVERVEPVFPGDPAHQESCLGLVGSGADRSPSLPCFRATLRIRDHWPIPLESQAQLISLGLLQGDAIEIHPGRERTLFADGGVIEVRAADADLTAQLSALIETVRTVVEEMIAPTLASIRDQVKTIETLIGSGTDQDENRDRLAGAFENLRQLSENLVKAVDAEAIGEILTSVQMMSASLAEITSELAGSTDDVRRAVTDYGELAVDIRGVINENRPALQSSLQETQFLMQSIAAALIPILTNIEDATRDLSTLARELRSDPRLLFKRREQEEQAPWFR</sequence>
<evidence type="ECO:0000256" key="2">
    <source>
        <dbReference type="SAM" id="Phobius"/>
    </source>
</evidence>
<organism evidence="4 5">
    <name type="scientific">Thiocapsa imhoffii</name>
    <dbReference type="NCBI Taxonomy" id="382777"/>
    <lineage>
        <taxon>Bacteria</taxon>
        <taxon>Pseudomonadati</taxon>
        <taxon>Pseudomonadota</taxon>
        <taxon>Gammaproteobacteria</taxon>
        <taxon>Chromatiales</taxon>
        <taxon>Chromatiaceae</taxon>
        <taxon>Thiocapsa</taxon>
    </lineage>
</organism>
<evidence type="ECO:0000256" key="1">
    <source>
        <dbReference type="SAM" id="MobiDB-lite"/>
    </source>
</evidence>
<reference evidence="4 5" key="1">
    <citation type="journal article" date="2020" name="Microorganisms">
        <title>Osmotic Adaptation and Compatible Solute Biosynthesis of Phototrophic Bacteria as Revealed from Genome Analyses.</title>
        <authorList>
            <person name="Imhoff J.F."/>
            <person name="Rahn T."/>
            <person name="Kunzel S."/>
            <person name="Keller A."/>
            <person name="Neulinger S.C."/>
        </authorList>
    </citation>
    <scope>NUCLEOTIDE SEQUENCE [LARGE SCALE GENOMIC DNA]</scope>
    <source>
        <strain evidence="4 5">DSM 21303</strain>
    </source>
</reference>
<evidence type="ECO:0000259" key="3">
    <source>
        <dbReference type="Pfam" id="PF02470"/>
    </source>
</evidence>
<dbReference type="Proteomes" id="UP001138802">
    <property type="component" value="Unassembled WGS sequence"/>
</dbReference>
<comment type="caution">
    <text evidence="4">The sequence shown here is derived from an EMBL/GenBank/DDBJ whole genome shotgun (WGS) entry which is preliminary data.</text>
</comment>
<keyword evidence="2" id="KW-0472">Membrane</keyword>
<feature type="compositionally biased region" description="Basic and acidic residues" evidence="1">
    <location>
        <begin position="1"/>
        <end position="14"/>
    </location>
</feature>
<accession>A0A9X0WGA5</accession>
<dbReference type="EMBL" id="NRSD01000003">
    <property type="protein sequence ID" value="MBK1644023.1"/>
    <property type="molecule type" value="Genomic_DNA"/>
</dbReference>